<feature type="transmembrane region" description="Helical" evidence="10">
    <location>
        <begin position="21"/>
        <end position="41"/>
    </location>
</feature>
<sequence length="422" mass="48611">MAKDPSAPWHGDRVSGDAVHLCFFLRFVVGAIIIICITLTFTSSTPTHHAPFIPPNNDYQIKGISISKWPEKHKILDPFPQAPMVLPEGSKNDTIRQPWLTAIISSAFDAERRMLIRTTWIHTFKYVPFDARFVVSNPGNPQWVEVLQAENRTFGDLIVLDHLPEDEYTANTIKTMDLFKYLINHGFHYEFVTKLDTDLFLNARRFWDAFLRPRLSSENKATVTRTGIGEMYYHDDLAFLHGPMYTYTWDIIEELVELQNHYHAVACEDVITPILLLKAQRIVNVINFLGSEKFDYYEPDSRGDGTPWARQGTHPNATAHALYGTDPIAIHNLKKKEEYLKIAGVFDKDGIKPTPLGRDSRRASLKMLWLDFWHALGGRTYLTPRDKRIPDYFYTQNSNGDWIVDGIWNMGKTKEGHQERIS</sequence>
<keyword evidence="6 10" id="KW-0735">Signal-anchor</keyword>
<keyword evidence="3 10" id="KW-0328">Glycosyltransferase</keyword>
<comment type="similarity">
    <text evidence="2 10">Belongs to the glycosyltransferase 31 family.</text>
</comment>
<evidence type="ECO:0000313" key="12">
    <source>
        <dbReference type="Proteomes" id="UP000770015"/>
    </source>
</evidence>
<keyword evidence="12" id="KW-1185">Reference proteome</keyword>
<reference evidence="11" key="1">
    <citation type="journal article" date="2021" name="Nat. Commun.">
        <title>Genetic determinants of endophytism in the Arabidopsis root mycobiome.</title>
        <authorList>
            <person name="Mesny F."/>
            <person name="Miyauchi S."/>
            <person name="Thiergart T."/>
            <person name="Pickel B."/>
            <person name="Atanasova L."/>
            <person name="Karlsson M."/>
            <person name="Huettel B."/>
            <person name="Barry K.W."/>
            <person name="Haridas S."/>
            <person name="Chen C."/>
            <person name="Bauer D."/>
            <person name="Andreopoulos W."/>
            <person name="Pangilinan J."/>
            <person name="LaButti K."/>
            <person name="Riley R."/>
            <person name="Lipzen A."/>
            <person name="Clum A."/>
            <person name="Drula E."/>
            <person name="Henrissat B."/>
            <person name="Kohler A."/>
            <person name="Grigoriev I.V."/>
            <person name="Martin F.M."/>
            <person name="Hacquard S."/>
        </authorList>
    </citation>
    <scope>NUCLEOTIDE SEQUENCE</scope>
    <source>
        <strain evidence="11">MPI-SDFR-AT-0117</strain>
    </source>
</reference>
<evidence type="ECO:0000256" key="8">
    <source>
        <dbReference type="ARBA" id="ARBA00023034"/>
    </source>
</evidence>
<keyword evidence="9 10" id="KW-0472">Membrane</keyword>
<protein>
    <recommendedName>
        <fullName evidence="10">Hexosyltransferase</fullName>
        <ecNumber evidence="10">2.4.1.-</ecNumber>
    </recommendedName>
</protein>
<comment type="subcellular location">
    <subcellularLocation>
        <location evidence="1 10">Golgi apparatus membrane</location>
        <topology evidence="1 10">Single-pass type II membrane protein</topology>
    </subcellularLocation>
</comment>
<evidence type="ECO:0000256" key="4">
    <source>
        <dbReference type="ARBA" id="ARBA00022679"/>
    </source>
</evidence>
<keyword evidence="4" id="KW-0808">Transferase</keyword>
<evidence type="ECO:0000256" key="3">
    <source>
        <dbReference type="ARBA" id="ARBA00022676"/>
    </source>
</evidence>
<proteinExistence type="inferred from homology"/>
<dbReference type="EC" id="2.4.1.-" evidence="10"/>
<keyword evidence="5 10" id="KW-0812">Transmembrane</keyword>
<name>A0A9P8VLG9_9PEZI</name>
<dbReference type="Proteomes" id="UP000770015">
    <property type="component" value="Unassembled WGS sequence"/>
</dbReference>
<dbReference type="GO" id="GO:0000139">
    <property type="term" value="C:Golgi membrane"/>
    <property type="evidence" value="ECO:0007669"/>
    <property type="project" value="UniProtKB-SubCell"/>
</dbReference>
<accession>A0A9P8VLG9</accession>
<dbReference type="PANTHER" id="PTHR11214">
    <property type="entry name" value="BETA-1,3-N-ACETYLGLUCOSAMINYLTRANSFERASE"/>
    <property type="match status" value="1"/>
</dbReference>
<evidence type="ECO:0000256" key="6">
    <source>
        <dbReference type="ARBA" id="ARBA00022968"/>
    </source>
</evidence>
<dbReference type="InterPro" id="IPR002659">
    <property type="entry name" value="Glyco_trans_31"/>
</dbReference>
<dbReference type="EMBL" id="JAGSXJ010000002">
    <property type="protein sequence ID" value="KAH6695666.1"/>
    <property type="molecule type" value="Genomic_DNA"/>
</dbReference>
<evidence type="ECO:0000313" key="11">
    <source>
        <dbReference type="EMBL" id="KAH6695666.1"/>
    </source>
</evidence>
<evidence type="ECO:0000256" key="2">
    <source>
        <dbReference type="ARBA" id="ARBA00008661"/>
    </source>
</evidence>
<keyword evidence="7 10" id="KW-1133">Transmembrane helix</keyword>
<evidence type="ECO:0000256" key="7">
    <source>
        <dbReference type="ARBA" id="ARBA00022989"/>
    </source>
</evidence>
<evidence type="ECO:0000256" key="1">
    <source>
        <dbReference type="ARBA" id="ARBA00004323"/>
    </source>
</evidence>
<dbReference type="Pfam" id="PF01762">
    <property type="entry name" value="Galactosyl_T"/>
    <property type="match status" value="1"/>
</dbReference>
<dbReference type="GO" id="GO:0016758">
    <property type="term" value="F:hexosyltransferase activity"/>
    <property type="evidence" value="ECO:0007669"/>
    <property type="project" value="InterPro"/>
</dbReference>
<evidence type="ECO:0000256" key="10">
    <source>
        <dbReference type="RuleBase" id="RU363063"/>
    </source>
</evidence>
<evidence type="ECO:0000256" key="9">
    <source>
        <dbReference type="ARBA" id="ARBA00023136"/>
    </source>
</evidence>
<gene>
    <name evidence="11" type="ORF">F5X68DRAFT_266967</name>
</gene>
<evidence type="ECO:0000256" key="5">
    <source>
        <dbReference type="ARBA" id="ARBA00022692"/>
    </source>
</evidence>
<dbReference type="OrthoDB" id="2139606at2759"/>
<organism evidence="11 12">
    <name type="scientific">Plectosphaerella plurivora</name>
    <dbReference type="NCBI Taxonomy" id="936078"/>
    <lineage>
        <taxon>Eukaryota</taxon>
        <taxon>Fungi</taxon>
        <taxon>Dikarya</taxon>
        <taxon>Ascomycota</taxon>
        <taxon>Pezizomycotina</taxon>
        <taxon>Sordariomycetes</taxon>
        <taxon>Hypocreomycetidae</taxon>
        <taxon>Glomerellales</taxon>
        <taxon>Plectosphaerellaceae</taxon>
        <taxon>Plectosphaerella</taxon>
    </lineage>
</organism>
<comment type="caution">
    <text evidence="11">The sequence shown here is derived from an EMBL/GenBank/DDBJ whole genome shotgun (WGS) entry which is preliminary data.</text>
</comment>
<dbReference type="AlphaFoldDB" id="A0A9P8VLG9"/>
<keyword evidence="8 10" id="KW-0333">Golgi apparatus</keyword>